<dbReference type="STRING" id="391735.Veis_0554"/>
<organism evidence="1 2">
    <name type="scientific">Verminephrobacter eiseniae (strain EF01-2)</name>
    <dbReference type="NCBI Taxonomy" id="391735"/>
    <lineage>
        <taxon>Bacteria</taxon>
        <taxon>Pseudomonadati</taxon>
        <taxon>Pseudomonadota</taxon>
        <taxon>Betaproteobacteria</taxon>
        <taxon>Burkholderiales</taxon>
        <taxon>Comamonadaceae</taxon>
        <taxon>Verminephrobacter</taxon>
    </lineage>
</organism>
<protein>
    <submittedName>
        <fullName evidence="1">ABC-type transport system ipermease component</fullName>
    </submittedName>
</protein>
<evidence type="ECO:0000313" key="1">
    <source>
        <dbReference type="EMBL" id="ABM56338.1"/>
    </source>
</evidence>
<keyword evidence="2" id="KW-1185">Reference proteome</keyword>
<accession>A1WFD1</accession>
<dbReference type="EMBL" id="CP000542">
    <property type="protein sequence ID" value="ABM56338.1"/>
    <property type="molecule type" value="Genomic_DNA"/>
</dbReference>
<dbReference type="AlphaFoldDB" id="A1WFD1"/>
<dbReference type="InterPro" id="IPR030802">
    <property type="entry name" value="Permease_MalE"/>
</dbReference>
<dbReference type="GO" id="GO:0043190">
    <property type="term" value="C:ATP-binding cassette (ABC) transporter complex"/>
    <property type="evidence" value="ECO:0007669"/>
    <property type="project" value="InterPro"/>
</dbReference>
<dbReference type="KEGG" id="vei:Veis_0554"/>
<gene>
    <name evidence="1" type="ordered locus">Veis_0554</name>
</gene>
<evidence type="ECO:0000313" key="2">
    <source>
        <dbReference type="Proteomes" id="UP000000374"/>
    </source>
</evidence>
<reference evidence="2" key="1">
    <citation type="submission" date="2006-12" db="EMBL/GenBank/DDBJ databases">
        <title>Complete sequence of chromosome 1 of Verminephrobacter eiseniae EF01-2.</title>
        <authorList>
            <person name="Copeland A."/>
            <person name="Lucas S."/>
            <person name="Lapidus A."/>
            <person name="Barry K."/>
            <person name="Detter J.C."/>
            <person name="Glavina del Rio T."/>
            <person name="Dalin E."/>
            <person name="Tice H."/>
            <person name="Pitluck S."/>
            <person name="Chertkov O."/>
            <person name="Brettin T."/>
            <person name="Bruce D."/>
            <person name="Han C."/>
            <person name="Tapia R."/>
            <person name="Gilna P."/>
            <person name="Schmutz J."/>
            <person name="Larimer F."/>
            <person name="Land M."/>
            <person name="Hauser L."/>
            <person name="Kyrpides N."/>
            <person name="Kim E."/>
            <person name="Stahl D."/>
            <person name="Richardson P."/>
        </authorList>
    </citation>
    <scope>NUCLEOTIDE SEQUENCE [LARGE SCALE GENOMIC DNA]</scope>
    <source>
        <strain evidence="2">EF01-2</strain>
    </source>
</reference>
<proteinExistence type="predicted"/>
<sequence length="287" mass="30693">MNGLSGPPCHRYDPAMAWLISLTSLVARLPGRAGPARVGHMARRWALAWWRIFYLGAVVLVLALSPSSYGPGRRQALARRLYLDTAPVLPGFTVLAALISLVLTRIVVVTALSYGLSRYALEMVIRVLVLELIPLTAALFVAMRCTIGHGAQLAQLRQSGQLDALARQGLDPVRTELLPRAIAGVFACVTLAALSSVVALVLVYLGVYGLNGAGLPGYTRMFGQVFSPGVTLVLALKTLFFSLAVALIPMGAGLYDSARPDSELGGLVRMFAVLLLIELASLMGNYY</sequence>
<dbReference type="HOGENOM" id="CLU_1044373_0_0_4"/>
<dbReference type="Proteomes" id="UP000000374">
    <property type="component" value="Chromosome"/>
</dbReference>
<dbReference type="eggNOG" id="COG0767">
    <property type="taxonomic scope" value="Bacteria"/>
</dbReference>
<name>A1WFD1_VEREI</name>
<dbReference type="Pfam" id="PF02405">
    <property type="entry name" value="MlaE"/>
    <property type="match status" value="1"/>
</dbReference>